<sequence>MFSWSRPSPPLPSVVATTPGRPRPTPGISRDVHLASYLNHTVLRPSTRRVSVDDTIYDTVFQTTSGFALIIRVYLPLNGSTAPSFTLHGVRASHDWLDIRMRVIGYPPILSDQSWRSSNLRLGDAVYAVIHHFQLNPPTISEITDANLRRLQESLTGQFNARRAHSNSAPPASQRPNGESLTVPHARDNDRLTQSVEPNNLRPTPSEADEEEVNALIPSVPDSFDNIDTMAMSELKQLFDDEAAFENFVQQTSEVSTVKELKQSIEQSNVRAAESNLIHRERMEIIHAELESLQQELQDKLQRYKQLEESTRGMTRPPSLRETINDLNHAKRDALRYSEELAEDWVESGRDVGDFVERFIETRILYHTRAAKAERLSMSM</sequence>
<evidence type="ECO:0000256" key="6">
    <source>
        <dbReference type="PROSITE-ProRule" id="PRU00646"/>
    </source>
</evidence>
<feature type="coiled-coil region" evidence="7">
    <location>
        <begin position="280"/>
        <end position="340"/>
    </location>
</feature>
<keyword evidence="7" id="KW-0175">Coiled coil</keyword>
<dbReference type="PANTHER" id="PTHR13678">
    <property type="entry name" value="VACUOLAR PROTEIN SORTING-ASSOCIATED PROTEIN 37"/>
    <property type="match status" value="1"/>
</dbReference>
<dbReference type="PROSITE" id="PS51314">
    <property type="entry name" value="VPS37_C"/>
    <property type="match status" value="1"/>
</dbReference>
<protein>
    <recommendedName>
        <fullName evidence="9">VPS37 C-terminal domain-containing protein</fullName>
    </recommendedName>
</protein>
<dbReference type="AlphaFoldDB" id="A0ABD3PJ52"/>
<feature type="compositionally biased region" description="Polar residues" evidence="8">
    <location>
        <begin position="166"/>
        <end position="180"/>
    </location>
</feature>
<dbReference type="SUPFAM" id="SSF140111">
    <property type="entry name" value="Endosomal sorting complex assembly domain"/>
    <property type="match status" value="1"/>
</dbReference>
<keyword evidence="11" id="KW-1185">Reference proteome</keyword>
<evidence type="ECO:0000256" key="3">
    <source>
        <dbReference type="ARBA" id="ARBA00022448"/>
    </source>
</evidence>
<feature type="domain" description="VPS37 C-terminal" evidence="9">
    <location>
        <begin position="294"/>
        <end position="380"/>
    </location>
</feature>
<evidence type="ECO:0000259" key="9">
    <source>
        <dbReference type="PROSITE" id="PS51314"/>
    </source>
</evidence>
<dbReference type="GO" id="GO:0015031">
    <property type="term" value="P:protein transport"/>
    <property type="evidence" value="ECO:0007669"/>
    <property type="project" value="UniProtKB-UniRule"/>
</dbReference>
<dbReference type="EMBL" id="JABMIG020000176">
    <property type="protein sequence ID" value="KAL3787351.1"/>
    <property type="molecule type" value="Genomic_DNA"/>
</dbReference>
<dbReference type="Proteomes" id="UP001516023">
    <property type="component" value="Unassembled WGS sequence"/>
</dbReference>
<dbReference type="InterPro" id="IPR037202">
    <property type="entry name" value="ESCRT_assembly_dom"/>
</dbReference>
<evidence type="ECO:0000256" key="4">
    <source>
        <dbReference type="ARBA" id="ARBA00022753"/>
    </source>
</evidence>
<evidence type="ECO:0000313" key="11">
    <source>
        <dbReference type="Proteomes" id="UP001516023"/>
    </source>
</evidence>
<comment type="caution">
    <text evidence="10">The sequence shown here is derived from an EMBL/GenBank/DDBJ whole genome shotgun (WGS) entry which is preliminary data.</text>
</comment>
<evidence type="ECO:0000256" key="1">
    <source>
        <dbReference type="ARBA" id="ARBA00004177"/>
    </source>
</evidence>
<evidence type="ECO:0000256" key="8">
    <source>
        <dbReference type="SAM" id="MobiDB-lite"/>
    </source>
</evidence>
<dbReference type="GO" id="GO:0000813">
    <property type="term" value="C:ESCRT I complex"/>
    <property type="evidence" value="ECO:0007669"/>
    <property type="project" value="UniProtKB-ARBA"/>
</dbReference>
<accession>A0ABD3PJ52</accession>
<comment type="similarity">
    <text evidence="2">Belongs to the VPS37 family.</text>
</comment>
<feature type="region of interest" description="Disordered" evidence="8">
    <location>
        <begin position="1"/>
        <end position="28"/>
    </location>
</feature>
<keyword evidence="5 6" id="KW-0653">Protein transport</keyword>
<gene>
    <name evidence="10" type="ORF">HJC23_004376</name>
</gene>
<keyword evidence="4" id="KW-0967">Endosome</keyword>
<organism evidence="10 11">
    <name type="scientific">Cyclotella cryptica</name>
    <dbReference type="NCBI Taxonomy" id="29204"/>
    <lineage>
        <taxon>Eukaryota</taxon>
        <taxon>Sar</taxon>
        <taxon>Stramenopiles</taxon>
        <taxon>Ochrophyta</taxon>
        <taxon>Bacillariophyta</taxon>
        <taxon>Coscinodiscophyceae</taxon>
        <taxon>Thalassiosirophycidae</taxon>
        <taxon>Stephanodiscales</taxon>
        <taxon>Stephanodiscaceae</taxon>
        <taxon>Cyclotella</taxon>
    </lineage>
</organism>
<dbReference type="Pfam" id="PF07200">
    <property type="entry name" value="Mod_r"/>
    <property type="match status" value="1"/>
</dbReference>
<dbReference type="PANTHER" id="PTHR13678:SF2">
    <property type="entry name" value="VACUOLAR PROTEIN SORTING-ASSOCIATED PROTEIN 37A"/>
    <property type="match status" value="1"/>
</dbReference>
<evidence type="ECO:0000256" key="5">
    <source>
        <dbReference type="ARBA" id="ARBA00022927"/>
    </source>
</evidence>
<feature type="compositionally biased region" description="Polar residues" evidence="8">
    <location>
        <begin position="192"/>
        <end position="203"/>
    </location>
</feature>
<evidence type="ECO:0000256" key="7">
    <source>
        <dbReference type="SAM" id="Coils"/>
    </source>
</evidence>
<reference evidence="10 11" key="1">
    <citation type="journal article" date="2020" name="G3 (Bethesda)">
        <title>Improved Reference Genome for Cyclotella cryptica CCMP332, a Model for Cell Wall Morphogenesis, Salinity Adaptation, and Lipid Production in Diatoms (Bacillariophyta).</title>
        <authorList>
            <person name="Roberts W.R."/>
            <person name="Downey K.M."/>
            <person name="Ruck E.C."/>
            <person name="Traller J.C."/>
            <person name="Alverson A.J."/>
        </authorList>
    </citation>
    <scope>NUCLEOTIDE SEQUENCE [LARGE SCALE GENOMIC DNA]</scope>
    <source>
        <strain evidence="10 11">CCMP332</strain>
    </source>
</reference>
<evidence type="ECO:0000313" key="10">
    <source>
        <dbReference type="EMBL" id="KAL3787351.1"/>
    </source>
</evidence>
<evidence type="ECO:0000256" key="2">
    <source>
        <dbReference type="ARBA" id="ARBA00007617"/>
    </source>
</evidence>
<name>A0ABD3PJ52_9STRA</name>
<feature type="region of interest" description="Disordered" evidence="8">
    <location>
        <begin position="161"/>
        <end position="212"/>
    </location>
</feature>
<keyword evidence="3 6" id="KW-0813">Transport</keyword>
<comment type="subcellular location">
    <subcellularLocation>
        <location evidence="1">Endosome</location>
    </subcellularLocation>
</comment>
<dbReference type="InterPro" id="IPR009851">
    <property type="entry name" value="Mod_r"/>
</dbReference>
<proteinExistence type="inferred from homology"/>